<gene>
    <name evidence="2" type="ORF">ACFQMA_25045</name>
</gene>
<dbReference type="InterPro" id="IPR036653">
    <property type="entry name" value="CinA-like_C"/>
</dbReference>
<proteinExistence type="predicted"/>
<evidence type="ECO:0000313" key="3">
    <source>
        <dbReference type="Proteomes" id="UP001596432"/>
    </source>
</evidence>
<dbReference type="SUPFAM" id="SSF142433">
    <property type="entry name" value="CinA-like"/>
    <property type="match status" value="1"/>
</dbReference>
<organism evidence="2 3">
    <name type="scientific">Halosimplex aquaticum</name>
    <dbReference type="NCBI Taxonomy" id="3026162"/>
    <lineage>
        <taxon>Archaea</taxon>
        <taxon>Methanobacteriati</taxon>
        <taxon>Methanobacteriota</taxon>
        <taxon>Stenosarchaea group</taxon>
        <taxon>Halobacteria</taxon>
        <taxon>Halobacteriales</taxon>
        <taxon>Haloarculaceae</taxon>
        <taxon>Halosimplex</taxon>
    </lineage>
</organism>
<keyword evidence="3" id="KW-1185">Reference proteome</keyword>
<sequence>MTDDRSVAHRIGDALAARGETLAVAESCTGGLLGSTVTGVAGSSEYFVGGIIAYTNRTKRQLLAISRESLERHGAVSEPVASAMARHVRDETGADWGVSTTGYAGPTGGDAETPVGTVYVGIAYAGRDDADAFAVVEHYQFDGTRRDVQEQIVEQALAVALERIETA</sequence>
<dbReference type="Gene3D" id="3.90.950.20">
    <property type="entry name" value="CinA-like"/>
    <property type="match status" value="1"/>
</dbReference>
<dbReference type="Pfam" id="PF02464">
    <property type="entry name" value="CinA"/>
    <property type="match status" value="1"/>
</dbReference>
<dbReference type="Proteomes" id="UP001596432">
    <property type="component" value="Unassembled WGS sequence"/>
</dbReference>
<comment type="caution">
    <text evidence="2">The sequence shown here is derived from an EMBL/GenBank/DDBJ whole genome shotgun (WGS) entry which is preliminary data.</text>
</comment>
<evidence type="ECO:0000313" key="2">
    <source>
        <dbReference type="EMBL" id="MFC7143069.1"/>
    </source>
</evidence>
<dbReference type="NCBIfam" id="TIGR00199">
    <property type="entry name" value="PncC_domain"/>
    <property type="match status" value="1"/>
</dbReference>
<evidence type="ECO:0000259" key="1">
    <source>
        <dbReference type="Pfam" id="PF02464"/>
    </source>
</evidence>
<dbReference type="RefSeq" id="WP_382261966.1">
    <property type="nucleotide sequence ID" value="NZ_JBHTAS010000003.1"/>
</dbReference>
<name>A0ABD5Y6V2_9EURY</name>
<dbReference type="InterPro" id="IPR008136">
    <property type="entry name" value="CinA_C"/>
</dbReference>
<accession>A0ABD5Y6V2</accession>
<protein>
    <submittedName>
        <fullName evidence="2">CinA family protein</fullName>
    </submittedName>
</protein>
<reference evidence="2 3" key="1">
    <citation type="journal article" date="2019" name="Int. J. Syst. Evol. Microbiol.">
        <title>The Global Catalogue of Microorganisms (GCM) 10K type strain sequencing project: providing services to taxonomists for standard genome sequencing and annotation.</title>
        <authorList>
            <consortium name="The Broad Institute Genomics Platform"/>
            <consortium name="The Broad Institute Genome Sequencing Center for Infectious Disease"/>
            <person name="Wu L."/>
            <person name="Ma J."/>
        </authorList>
    </citation>
    <scope>NUCLEOTIDE SEQUENCE [LARGE SCALE GENOMIC DNA]</scope>
    <source>
        <strain evidence="2 3">XZYJT29</strain>
    </source>
</reference>
<feature type="domain" description="CinA C-terminal" evidence="1">
    <location>
        <begin position="6"/>
        <end position="162"/>
    </location>
</feature>
<dbReference type="AlphaFoldDB" id="A0ABD5Y6V2"/>
<dbReference type="EMBL" id="JBHTAS010000003">
    <property type="protein sequence ID" value="MFC7143069.1"/>
    <property type="molecule type" value="Genomic_DNA"/>
</dbReference>